<feature type="transmembrane region" description="Helical" evidence="5">
    <location>
        <begin position="119"/>
        <end position="142"/>
    </location>
</feature>
<feature type="transmembrane region" description="Helical" evidence="5">
    <location>
        <begin position="6"/>
        <end position="29"/>
    </location>
</feature>
<dbReference type="Pfam" id="PF00146">
    <property type="entry name" value="NADHdh"/>
    <property type="match status" value="1"/>
</dbReference>
<dbReference type="GO" id="GO:0009060">
    <property type="term" value="P:aerobic respiration"/>
    <property type="evidence" value="ECO:0007669"/>
    <property type="project" value="TreeGrafter"/>
</dbReference>
<dbReference type="AlphaFoldDB" id="A0A932M0I6"/>
<gene>
    <name evidence="5 7" type="primary">nuoH</name>
    <name evidence="7" type="ORF">HYY65_08745</name>
</gene>
<keyword evidence="5 6" id="KW-0520">NAD</keyword>
<dbReference type="Proteomes" id="UP000741360">
    <property type="component" value="Unassembled WGS sequence"/>
</dbReference>
<comment type="similarity">
    <text evidence="5 6">Belongs to the complex I subunit 1 family.</text>
</comment>
<dbReference type="NCBIfam" id="NF004741">
    <property type="entry name" value="PRK06076.1-2"/>
    <property type="match status" value="1"/>
</dbReference>
<keyword evidence="5" id="KW-0830">Ubiquinone</keyword>
<reference evidence="7" key="1">
    <citation type="submission" date="2020-07" db="EMBL/GenBank/DDBJ databases">
        <title>Huge and variable diversity of episymbiotic CPR bacteria and DPANN archaea in groundwater ecosystems.</title>
        <authorList>
            <person name="He C.Y."/>
            <person name="Keren R."/>
            <person name="Whittaker M."/>
            <person name="Farag I.F."/>
            <person name="Doudna J."/>
            <person name="Cate J.H.D."/>
            <person name="Banfield J.F."/>
        </authorList>
    </citation>
    <scope>NUCLEOTIDE SEQUENCE</scope>
    <source>
        <strain evidence="7">NC_groundwater_717_Ag_S-0.2um_59_8</strain>
    </source>
</reference>
<feature type="transmembrane region" description="Helical" evidence="5">
    <location>
        <begin position="249"/>
        <end position="269"/>
    </location>
</feature>
<dbReference type="GO" id="GO:0005886">
    <property type="term" value="C:plasma membrane"/>
    <property type="evidence" value="ECO:0007669"/>
    <property type="project" value="UniProtKB-SubCell"/>
</dbReference>
<feature type="transmembrane region" description="Helical" evidence="5">
    <location>
        <begin position="314"/>
        <end position="336"/>
    </location>
</feature>
<feature type="transmembrane region" description="Helical" evidence="5">
    <location>
        <begin position="193"/>
        <end position="212"/>
    </location>
</feature>
<keyword evidence="5" id="KW-1278">Translocase</keyword>
<protein>
    <recommendedName>
        <fullName evidence="5">NADH-quinone oxidoreductase subunit H</fullName>
        <ecNumber evidence="5">7.1.1.-</ecNumber>
    </recommendedName>
    <alternativeName>
        <fullName evidence="5">NADH dehydrogenase I subunit H</fullName>
    </alternativeName>
    <alternativeName>
        <fullName evidence="5">NDH-1 subunit H</fullName>
    </alternativeName>
</protein>
<dbReference type="EMBL" id="JACPSX010000167">
    <property type="protein sequence ID" value="MBI3015128.1"/>
    <property type="molecule type" value="Genomic_DNA"/>
</dbReference>
<comment type="subunit">
    <text evidence="5">NDH-1 is composed of 14 different subunits. Subunits NuoA, H, J, K, L, M, N constitute the membrane sector of the complex.</text>
</comment>
<comment type="function">
    <text evidence="5">NDH-1 shuttles electrons from NADH, via FMN and iron-sulfur (Fe-S) centers, to quinones in the respiratory chain. The immediate electron acceptor for the enzyme in this species is believed to be ubiquinone. Couples the redox reaction to proton translocation (for every two electrons transferred, four hydrogen ions are translocated across the cytoplasmic membrane), and thus conserves the redox energy in a proton gradient. This subunit may bind ubiquinone.</text>
</comment>
<keyword evidence="5" id="KW-1003">Cell membrane</keyword>
<dbReference type="EC" id="7.1.1.-" evidence="5"/>
<evidence type="ECO:0000256" key="2">
    <source>
        <dbReference type="ARBA" id="ARBA00022692"/>
    </source>
</evidence>
<sequence length="337" mass="37076">MSVLWWLVTLVKVGVIFGAVLGVVAYMTLAERKVSGHIQLRLGPNRVGPFGLLQPIADGLKLMFKEDIIPDHVDKVIYLLAPAISTVAAFAAYAVIPLGPPTDFFGLLPEPVPLQIADVNIGILYIFALSSMGVYGIVLAGWSSNNKYSLLGGLRSSAQMISYELSLGMSVVGVLMMSGSLSLTRVVEDQAGLWYVFLQPLGFIIFIIAAFAETNRLPFDLPEAEPELVAGYHTEYSSMKFSLFFMSEYAAMFTISAMAVTLYFGGWQGLPGLGTLGIPPVLWFVGKVAFFLFLFLWVRWTLPRFRYDQLMNLGWKVFLPLSLLNVLLTGLGLVLLR</sequence>
<keyword evidence="3 5" id="KW-1133">Transmembrane helix</keyword>
<keyword evidence="7" id="KW-0560">Oxidoreductase</keyword>
<dbReference type="PANTHER" id="PTHR11432">
    <property type="entry name" value="NADH DEHYDROGENASE SUBUNIT 1"/>
    <property type="match status" value="1"/>
</dbReference>
<evidence type="ECO:0000256" key="6">
    <source>
        <dbReference type="RuleBase" id="RU000471"/>
    </source>
</evidence>
<keyword evidence="2 5" id="KW-0812">Transmembrane</keyword>
<dbReference type="PANTHER" id="PTHR11432:SF3">
    <property type="entry name" value="NADH-UBIQUINONE OXIDOREDUCTASE CHAIN 1"/>
    <property type="match status" value="1"/>
</dbReference>
<dbReference type="HAMAP" id="MF_01350">
    <property type="entry name" value="NDH1_NuoH"/>
    <property type="match status" value="1"/>
</dbReference>
<dbReference type="InterPro" id="IPR001694">
    <property type="entry name" value="NADH_UbQ_OxRdtase_su1/FPO"/>
</dbReference>
<keyword evidence="5" id="KW-0874">Quinone</keyword>
<comment type="catalytic activity">
    <reaction evidence="5">
        <text>a quinone + NADH + 5 H(+)(in) = a quinol + NAD(+) + 4 H(+)(out)</text>
        <dbReference type="Rhea" id="RHEA:57888"/>
        <dbReference type="ChEBI" id="CHEBI:15378"/>
        <dbReference type="ChEBI" id="CHEBI:24646"/>
        <dbReference type="ChEBI" id="CHEBI:57540"/>
        <dbReference type="ChEBI" id="CHEBI:57945"/>
        <dbReference type="ChEBI" id="CHEBI:132124"/>
    </reaction>
</comment>
<name>A0A932M0I6_UNCTE</name>
<feature type="transmembrane region" description="Helical" evidence="5">
    <location>
        <begin position="76"/>
        <end position="99"/>
    </location>
</feature>
<accession>A0A932M0I6</accession>
<dbReference type="PROSITE" id="PS00667">
    <property type="entry name" value="COMPLEX1_ND1_1"/>
    <property type="match status" value="1"/>
</dbReference>
<evidence type="ECO:0000313" key="8">
    <source>
        <dbReference type="Proteomes" id="UP000741360"/>
    </source>
</evidence>
<organism evidence="7 8">
    <name type="scientific">Tectimicrobiota bacterium</name>
    <dbReference type="NCBI Taxonomy" id="2528274"/>
    <lineage>
        <taxon>Bacteria</taxon>
        <taxon>Pseudomonadati</taxon>
        <taxon>Nitrospinota/Tectimicrobiota group</taxon>
        <taxon>Candidatus Tectimicrobiota</taxon>
    </lineage>
</organism>
<keyword evidence="4 5" id="KW-0472">Membrane</keyword>
<dbReference type="GO" id="GO:0003954">
    <property type="term" value="F:NADH dehydrogenase activity"/>
    <property type="evidence" value="ECO:0007669"/>
    <property type="project" value="TreeGrafter"/>
</dbReference>
<proteinExistence type="inferred from homology"/>
<comment type="subcellular location">
    <subcellularLocation>
        <location evidence="5 6">Cell membrane</location>
        <topology evidence="5 6">Multi-pass membrane protein</topology>
    </subcellularLocation>
    <subcellularLocation>
        <location evidence="1">Membrane</location>
        <topology evidence="1">Multi-pass membrane protein</topology>
    </subcellularLocation>
</comment>
<comment type="caution">
    <text evidence="7">The sequence shown here is derived from an EMBL/GenBank/DDBJ whole genome shotgun (WGS) entry which is preliminary data.</text>
</comment>
<feature type="transmembrane region" description="Helical" evidence="5">
    <location>
        <begin position="281"/>
        <end position="302"/>
    </location>
</feature>
<evidence type="ECO:0000256" key="3">
    <source>
        <dbReference type="ARBA" id="ARBA00022989"/>
    </source>
</evidence>
<feature type="transmembrane region" description="Helical" evidence="5">
    <location>
        <begin position="163"/>
        <end position="181"/>
    </location>
</feature>
<dbReference type="GO" id="GO:0048038">
    <property type="term" value="F:quinone binding"/>
    <property type="evidence" value="ECO:0007669"/>
    <property type="project" value="UniProtKB-KW"/>
</dbReference>
<evidence type="ECO:0000256" key="5">
    <source>
        <dbReference type="HAMAP-Rule" id="MF_01350"/>
    </source>
</evidence>
<dbReference type="InterPro" id="IPR018086">
    <property type="entry name" value="NADH_UbQ_OxRdtase_su1_CS"/>
</dbReference>
<dbReference type="GO" id="GO:0016655">
    <property type="term" value="F:oxidoreductase activity, acting on NAD(P)H, quinone or similar compound as acceptor"/>
    <property type="evidence" value="ECO:0007669"/>
    <property type="project" value="UniProtKB-UniRule"/>
</dbReference>
<evidence type="ECO:0000313" key="7">
    <source>
        <dbReference type="EMBL" id="MBI3015128.1"/>
    </source>
</evidence>
<evidence type="ECO:0000256" key="1">
    <source>
        <dbReference type="ARBA" id="ARBA00004141"/>
    </source>
</evidence>
<dbReference type="PROSITE" id="PS00668">
    <property type="entry name" value="COMPLEX1_ND1_2"/>
    <property type="match status" value="1"/>
</dbReference>
<evidence type="ECO:0000256" key="4">
    <source>
        <dbReference type="ARBA" id="ARBA00023136"/>
    </source>
</evidence>